<dbReference type="InterPro" id="IPR008471">
    <property type="entry name" value="MnmC-like_methylTransf"/>
</dbReference>
<keyword evidence="2" id="KW-0808">Transferase</keyword>
<dbReference type="NCBIfam" id="NF033855">
    <property type="entry name" value="tRNA_MNMC2"/>
    <property type="match status" value="1"/>
</dbReference>
<keyword evidence="2" id="KW-0489">Methyltransferase</keyword>
<organism evidence="2 3">
    <name type="scientific">Dysgonomonas hofstadii</name>
    <dbReference type="NCBI Taxonomy" id="637886"/>
    <lineage>
        <taxon>Bacteria</taxon>
        <taxon>Pseudomonadati</taxon>
        <taxon>Bacteroidota</taxon>
        <taxon>Bacteroidia</taxon>
        <taxon>Bacteroidales</taxon>
        <taxon>Dysgonomonadaceae</taxon>
        <taxon>Dysgonomonas</taxon>
    </lineage>
</organism>
<dbReference type="InterPro" id="IPR029063">
    <property type="entry name" value="SAM-dependent_MTases_sf"/>
</dbReference>
<dbReference type="GO" id="GO:0032259">
    <property type="term" value="P:methylation"/>
    <property type="evidence" value="ECO:0007669"/>
    <property type="project" value="UniProtKB-KW"/>
</dbReference>
<dbReference type="GO" id="GO:0016645">
    <property type="term" value="F:oxidoreductase activity, acting on the CH-NH group of donors"/>
    <property type="evidence" value="ECO:0007669"/>
    <property type="project" value="InterPro"/>
</dbReference>
<dbReference type="SUPFAM" id="SSF53335">
    <property type="entry name" value="S-adenosyl-L-methionine-dependent methyltransferases"/>
    <property type="match status" value="1"/>
</dbReference>
<dbReference type="PANTHER" id="PTHR39963:SF1">
    <property type="entry name" value="MNMC-LIKE METHYLTRANSFERASE DOMAIN-CONTAINING PROTEIN"/>
    <property type="match status" value="1"/>
</dbReference>
<reference evidence="2 3" key="1">
    <citation type="submission" date="2020-08" db="EMBL/GenBank/DDBJ databases">
        <title>Genomic Encyclopedia of Type Strains, Phase IV (KMG-IV): sequencing the most valuable type-strain genomes for metagenomic binning, comparative biology and taxonomic classification.</title>
        <authorList>
            <person name="Goeker M."/>
        </authorList>
    </citation>
    <scope>NUCLEOTIDE SEQUENCE [LARGE SCALE GENOMIC DNA]</scope>
    <source>
        <strain evidence="2 3">DSM 104969</strain>
    </source>
</reference>
<dbReference type="AlphaFoldDB" id="A0A840CK21"/>
<feature type="domain" description="MnmC-like methyltransferase" evidence="1">
    <location>
        <begin position="148"/>
        <end position="223"/>
    </location>
</feature>
<comment type="caution">
    <text evidence="2">The sequence shown here is derived from an EMBL/GenBank/DDBJ whole genome shotgun (WGS) entry which is preliminary data.</text>
</comment>
<dbReference type="GO" id="GO:0004808">
    <property type="term" value="F:tRNA (5-methylaminomethyl-2-thiouridylate)(34)-methyltransferase activity"/>
    <property type="evidence" value="ECO:0007669"/>
    <property type="project" value="InterPro"/>
</dbReference>
<accession>A0A840CK21</accession>
<dbReference type="Gene3D" id="3.40.50.150">
    <property type="entry name" value="Vaccinia Virus protein VP39"/>
    <property type="match status" value="1"/>
</dbReference>
<keyword evidence="3" id="KW-1185">Reference proteome</keyword>
<sequence>MSVNPEIELTADGSHTLFIPELDEHYHSVNGAIQESTHVFIRTGLHTISKQKIIVFEVGFGTGLNAFLTLLDAQSSGKEIHYITLEAYPLSAAITNRLNYADNYTEEEKSLFIGLHKAEWGRETEVTPSFYLTKLEVDFTTFDFSLIKDLVDLIYFDAFAPDKQPDMWSQRIFDQLYAITAPNGILVTYCAKGAVRRMMQQAGYTVERLPGPPGKREMLRATRTI</sequence>
<dbReference type="Pfam" id="PF05430">
    <property type="entry name" value="Methyltransf_30"/>
    <property type="match status" value="1"/>
</dbReference>
<evidence type="ECO:0000313" key="2">
    <source>
        <dbReference type="EMBL" id="MBB4035716.1"/>
    </source>
</evidence>
<name>A0A840CK21_9BACT</name>
<protein>
    <submittedName>
        <fullName evidence="2">tRNA U34 5-methylaminomethyl-2-thiouridine-forming methyltransferase MnmC</fullName>
    </submittedName>
</protein>
<dbReference type="EMBL" id="JACIEP010000005">
    <property type="protein sequence ID" value="MBB4035716.1"/>
    <property type="molecule type" value="Genomic_DNA"/>
</dbReference>
<dbReference type="PANTHER" id="PTHR39963">
    <property type="entry name" value="SLL0983 PROTEIN"/>
    <property type="match status" value="1"/>
</dbReference>
<dbReference type="Proteomes" id="UP000555103">
    <property type="component" value="Unassembled WGS sequence"/>
</dbReference>
<evidence type="ECO:0000313" key="3">
    <source>
        <dbReference type="Proteomes" id="UP000555103"/>
    </source>
</evidence>
<evidence type="ECO:0000259" key="1">
    <source>
        <dbReference type="Pfam" id="PF05430"/>
    </source>
</evidence>
<dbReference type="InterPro" id="IPR047785">
    <property type="entry name" value="tRNA_MNMC2"/>
</dbReference>
<dbReference type="RefSeq" id="WP_183306647.1">
    <property type="nucleotide sequence ID" value="NZ_JACIEP010000005.1"/>
</dbReference>
<proteinExistence type="predicted"/>
<gene>
    <name evidence="2" type="ORF">GGR21_001611</name>
</gene>